<keyword evidence="5" id="KW-0813">Transport</keyword>
<evidence type="ECO:0000256" key="1">
    <source>
        <dbReference type="ARBA" id="ARBA00004141"/>
    </source>
</evidence>
<evidence type="ECO:0000313" key="6">
    <source>
        <dbReference type="EMBL" id="ERN07439.1"/>
    </source>
</evidence>
<dbReference type="Gramene" id="ERN07439">
    <property type="protein sequence ID" value="ERN07439"/>
    <property type="gene ID" value="AMTR_s00019p00250240"/>
</dbReference>
<proteinExistence type="inferred from homology"/>
<comment type="subcellular location">
    <subcellularLocation>
        <location evidence="1">Membrane</location>
        <topology evidence="1">Multi-pass membrane protein</topology>
    </subcellularLocation>
</comment>
<keyword evidence="3 4" id="KW-0472">Membrane</keyword>
<evidence type="ECO:0000256" key="5">
    <source>
        <dbReference type="RuleBase" id="RU000488"/>
    </source>
</evidence>
<comment type="similarity">
    <text evidence="5">Belongs to the mitochondrial carrier (TC 2.A.29) family.</text>
</comment>
<dbReference type="InterPro" id="IPR018108">
    <property type="entry name" value="MCP_transmembrane"/>
</dbReference>
<dbReference type="EMBL" id="KI393807">
    <property type="protein sequence ID" value="ERN07439.1"/>
    <property type="molecule type" value="Genomic_DNA"/>
</dbReference>
<evidence type="ECO:0008006" key="8">
    <source>
        <dbReference type="Google" id="ProtNLM"/>
    </source>
</evidence>
<dbReference type="Gene3D" id="1.50.40.10">
    <property type="entry name" value="Mitochondrial carrier domain"/>
    <property type="match status" value="1"/>
</dbReference>
<dbReference type="InterPro" id="IPR023395">
    <property type="entry name" value="MCP_dom_sf"/>
</dbReference>
<feature type="repeat" description="Solcar" evidence="4">
    <location>
        <begin position="1"/>
        <end position="51"/>
    </location>
</feature>
<dbReference type="GO" id="GO:0016020">
    <property type="term" value="C:membrane"/>
    <property type="evidence" value="ECO:0007669"/>
    <property type="project" value="UniProtKB-SubCell"/>
</dbReference>
<evidence type="ECO:0000256" key="2">
    <source>
        <dbReference type="ARBA" id="ARBA00022692"/>
    </source>
</evidence>
<evidence type="ECO:0000256" key="4">
    <source>
        <dbReference type="PROSITE-ProRule" id="PRU00282"/>
    </source>
</evidence>
<protein>
    <recommendedName>
        <fullName evidence="8">Mitochondrial carrier protein</fullName>
    </recommendedName>
</protein>
<sequence length="59" mass="6466">MKASRNPFHTLSLVYKRVGKRGCYAGLEPTLMRAFTANAAAIVVWELTTKALGIRPSSN</sequence>
<name>W1PI78_AMBTC</name>
<evidence type="ECO:0000256" key="3">
    <source>
        <dbReference type="ARBA" id="ARBA00023136"/>
    </source>
</evidence>
<dbReference type="AlphaFoldDB" id="W1PI78"/>
<keyword evidence="7" id="KW-1185">Reference proteome</keyword>
<accession>W1PI78</accession>
<dbReference type="HOGENOM" id="CLU_2963894_0_0_1"/>
<dbReference type="PROSITE" id="PS50920">
    <property type="entry name" value="SOLCAR"/>
    <property type="match status" value="1"/>
</dbReference>
<evidence type="ECO:0000313" key="7">
    <source>
        <dbReference type="Proteomes" id="UP000017836"/>
    </source>
</evidence>
<dbReference type="Pfam" id="PF00153">
    <property type="entry name" value="Mito_carr"/>
    <property type="match status" value="1"/>
</dbReference>
<gene>
    <name evidence="6" type="ORF">AMTR_s00019p00250240</name>
</gene>
<dbReference type="SUPFAM" id="SSF103506">
    <property type="entry name" value="Mitochondrial carrier"/>
    <property type="match status" value="1"/>
</dbReference>
<dbReference type="Proteomes" id="UP000017836">
    <property type="component" value="Unassembled WGS sequence"/>
</dbReference>
<dbReference type="eggNOG" id="KOG0758">
    <property type="taxonomic scope" value="Eukaryota"/>
</dbReference>
<dbReference type="STRING" id="13333.W1PI78"/>
<keyword evidence="2 4" id="KW-0812">Transmembrane</keyword>
<organism evidence="6 7">
    <name type="scientific">Amborella trichopoda</name>
    <dbReference type="NCBI Taxonomy" id="13333"/>
    <lineage>
        <taxon>Eukaryota</taxon>
        <taxon>Viridiplantae</taxon>
        <taxon>Streptophyta</taxon>
        <taxon>Embryophyta</taxon>
        <taxon>Tracheophyta</taxon>
        <taxon>Spermatophyta</taxon>
        <taxon>Magnoliopsida</taxon>
        <taxon>Amborellales</taxon>
        <taxon>Amborellaceae</taxon>
        <taxon>Amborella</taxon>
    </lineage>
</organism>
<reference evidence="7" key="1">
    <citation type="journal article" date="2013" name="Science">
        <title>The Amborella genome and the evolution of flowering plants.</title>
        <authorList>
            <consortium name="Amborella Genome Project"/>
        </authorList>
    </citation>
    <scope>NUCLEOTIDE SEQUENCE [LARGE SCALE GENOMIC DNA]</scope>
</reference>